<feature type="compositionally biased region" description="Basic residues" evidence="1">
    <location>
        <begin position="25"/>
        <end position="35"/>
    </location>
</feature>
<comment type="caution">
    <text evidence="3">The sequence shown here is derived from an EMBL/GenBank/DDBJ whole genome shotgun (WGS) entry which is preliminary data.</text>
</comment>
<reference evidence="3" key="1">
    <citation type="submission" date="2020-08" db="EMBL/GenBank/DDBJ databases">
        <title>Multicomponent nature underlies the extraordinary mechanical properties of spider dragline silk.</title>
        <authorList>
            <person name="Kono N."/>
            <person name="Nakamura H."/>
            <person name="Mori M."/>
            <person name="Yoshida Y."/>
            <person name="Ohtoshi R."/>
            <person name="Malay A.D."/>
            <person name="Moran D.A.P."/>
            <person name="Tomita M."/>
            <person name="Numata K."/>
            <person name="Arakawa K."/>
        </authorList>
    </citation>
    <scope>NUCLEOTIDE SEQUENCE</scope>
</reference>
<proteinExistence type="predicted"/>
<gene>
    <name evidence="3" type="ORF">NPIL_781</name>
</gene>
<dbReference type="InterPro" id="IPR036638">
    <property type="entry name" value="HLH_DNA-bd_sf"/>
</dbReference>
<dbReference type="PROSITE" id="PS50888">
    <property type="entry name" value="BHLH"/>
    <property type="match status" value="1"/>
</dbReference>
<accession>A0A8X6I4Q0</accession>
<dbReference type="CDD" id="cd11390">
    <property type="entry name" value="bHLH_TS"/>
    <property type="match status" value="1"/>
</dbReference>
<dbReference type="Pfam" id="PF00010">
    <property type="entry name" value="HLH"/>
    <property type="match status" value="1"/>
</dbReference>
<dbReference type="InterPro" id="IPR011598">
    <property type="entry name" value="bHLH_dom"/>
</dbReference>
<dbReference type="GO" id="GO:0000977">
    <property type="term" value="F:RNA polymerase II transcription regulatory region sequence-specific DNA binding"/>
    <property type="evidence" value="ECO:0007669"/>
    <property type="project" value="TreeGrafter"/>
</dbReference>
<dbReference type="PANTHER" id="PTHR23349">
    <property type="entry name" value="BASIC HELIX-LOOP-HELIX TRANSCRIPTION FACTOR, TWIST"/>
    <property type="match status" value="1"/>
</dbReference>
<dbReference type="EMBL" id="BMAW01041703">
    <property type="protein sequence ID" value="GFS30343.1"/>
    <property type="molecule type" value="Genomic_DNA"/>
</dbReference>
<dbReference type="InterPro" id="IPR050283">
    <property type="entry name" value="E-box_TF_Regulators"/>
</dbReference>
<dbReference type="AlphaFoldDB" id="A0A8X6I4Q0"/>
<keyword evidence="4" id="KW-1185">Reference proteome</keyword>
<evidence type="ECO:0000256" key="1">
    <source>
        <dbReference type="SAM" id="MobiDB-lite"/>
    </source>
</evidence>
<dbReference type="GO" id="GO:0046983">
    <property type="term" value="F:protein dimerization activity"/>
    <property type="evidence" value="ECO:0007669"/>
    <property type="project" value="InterPro"/>
</dbReference>
<dbReference type="Proteomes" id="UP000887013">
    <property type="component" value="Unassembled WGS sequence"/>
</dbReference>
<dbReference type="GO" id="GO:0000981">
    <property type="term" value="F:DNA-binding transcription factor activity, RNA polymerase II-specific"/>
    <property type="evidence" value="ECO:0007669"/>
    <property type="project" value="TreeGrafter"/>
</dbReference>
<dbReference type="PANTHER" id="PTHR23349:SF68">
    <property type="entry name" value="FI14601P"/>
    <property type="match status" value="1"/>
</dbReference>
<dbReference type="Gene3D" id="4.10.280.10">
    <property type="entry name" value="Helix-loop-helix DNA-binding domain"/>
    <property type="match status" value="1"/>
</dbReference>
<evidence type="ECO:0000313" key="4">
    <source>
        <dbReference type="Proteomes" id="UP000887013"/>
    </source>
</evidence>
<dbReference type="OrthoDB" id="6435051at2759"/>
<dbReference type="SMART" id="SM00353">
    <property type="entry name" value="HLH"/>
    <property type="match status" value="1"/>
</dbReference>
<dbReference type="GO" id="GO:0032502">
    <property type="term" value="P:developmental process"/>
    <property type="evidence" value="ECO:0007669"/>
    <property type="project" value="TreeGrafter"/>
</dbReference>
<sequence length="159" mass="18804">MAIIPQQQWFVPPMEFLCPPPPPKTKSKPRPRNKKDSKSSPSYREVAKLRERKRMRVLNEVFDRLRAILPCTKPPGKKLSKSDTLKNSIEYINFLSSLLSSGQQGEYQPKAPAPNYYNWLRHTKEKIQQPQYEYHEQNGNCIIMENVEWLLEEQQRFVM</sequence>
<feature type="domain" description="BHLH" evidence="2">
    <location>
        <begin position="42"/>
        <end position="95"/>
    </location>
</feature>
<protein>
    <recommendedName>
        <fullName evidence="2">BHLH domain-containing protein</fullName>
    </recommendedName>
</protein>
<name>A0A8X6I4Q0_NEPPI</name>
<organism evidence="3 4">
    <name type="scientific">Nephila pilipes</name>
    <name type="common">Giant wood spider</name>
    <name type="synonym">Nephila maculata</name>
    <dbReference type="NCBI Taxonomy" id="299642"/>
    <lineage>
        <taxon>Eukaryota</taxon>
        <taxon>Metazoa</taxon>
        <taxon>Ecdysozoa</taxon>
        <taxon>Arthropoda</taxon>
        <taxon>Chelicerata</taxon>
        <taxon>Arachnida</taxon>
        <taxon>Araneae</taxon>
        <taxon>Araneomorphae</taxon>
        <taxon>Entelegynae</taxon>
        <taxon>Araneoidea</taxon>
        <taxon>Nephilidae</taxon>
        <taxon>Nephila</taxon>
    </lineage>
</organism>
<dbReference type="SUPFAM" id="SSF47459">
    <property type="entry name" value="HLH, helix-loop-helix DNA-binding domain"/>
    <property type="match status" value="1"/>
</dbReference>
<evidence type="ECO:0000259" key="2">
    <source>
        <dbReference type="PROSITE" id="PS50888"/>
    </source>
</evidence>
<evidence type="ECO:0000313" key="3">
    <source>
        <dbReference type="EMBL" id="GFS30343.1"/>
    </source>
</evidence>
<feature type="region of interest" description="Disordered" evidence="1">
    <location>
        <begin position="13"/>
        <end position="46"/>
    </location>
</feature>